<organism evidence="4 5">
    <name type="scientific">Pachysolen tannophilus NRRL Y-2460</name>
    <dbReference type="NCBI Taxonomy" id="669874"/>
    <lineage>
        <taxon>Eukaryota</taxon>
        <taxon>Fungi</taxon>
        <taxon>Dikarya</taxon>
        <taxon>Ascomycota</taxon>
        <taxon>Saccharomycotina</taxon>
        <taxon>Pichiomycetes</taxon>
        <taxon>Pachysolenaceae</taxon>
        <taxon>Pachysolen</taxon>
    </lineage>
</organism>
<reference evidence="5" key="1">
    <citation type="submission" date="2016-05" db="EMBL/GenBank/DDBJ databases">
        <title>Comparative genomics of biotechnologically important yeasts.</title>
        <authorList>
            <consortium name="DOE Joint Genome Institute"/>
            <person name="Riley R."/>
            <person name="Haridas S."/>
            <person name="Wolfe K.H."/>
            <person name="Lopes M.R."/>
            <person name="Hittinger C.T."/>
            <person name="Goker M."/>
            <person name="Salamov A."/>
            <person name="Wisecaver J."/>
            <person name="Long T.M."/>
            <person name="Aerts A.L."/>
            <person name="Barry K."/>
            <person name="Choi C."/>
            <person name="Clum A."/>
            <person name="Coughlan A.Y."/>
            <person name="Deshpande S."/>
            <person name="Douglass A.P."/>
            <person name="Hanson S.J."/>
            <person name="Klenk H.-P."/>
            <person name="Labutti K."/>
            <person name="Lapidus A."/>
            <person name="Lindquist E."/>
            <person name="Lipzen A."/>
            <person name="Meier-Kolthoff J.P."/>
            <person name="Ohm R.A."/>
            <person name="Otillar R.P."/>
            <person name="Pangilinan J."/>
            <person name="Peng Y."/>
            <person name="Rokas A."/>
            <person name="Rosa C.A."/>
            <person name="Scheuner C."/>
            <person name="Sibirny A.A."/>
            <person name="Slot J.C."/>
            <person name="Stielow J.B."/>
            <person name="Sun H."/>
            <person name="Kurtzman C.P."/>
            <person name="Blackwell M."/>
            <person name="Grigoriev I.V."/>
            <person name="Jeffries T.W."/>
        </authorList>
    </citation>
    <scope>NUCLEOTIDE SEQUENCE [LARGE SCALE GENOMIC DNA]</scope>
    <source>
        <strain evidence="5">NRRL Y-2460</strain>
    </source>
</reference>
<evidence type="ECO:0000313" key="4">
    <source>
        <dbReference type="EMBL" id="ODV96023.1"/>
    </source>
</evidence>
<dbReference type="InterPro" id="IPR000242">
    <property type="entry name" value="PTP_cat"/>
</dbReference>
<dbReference type="InterPro" id="IPR000387">
    <property type="entry name" value="Tyr_Pase_dom"/>
</dbReference>
<proteinExistence type="inferred from homology"/>
<feature type="domain" description="Tyrosine-protein phosphatase" evidence="2">
    <location>
        <begin position="11"/>
        <end position="249"/>
    </location>
</feature>
<dbReference type="STRING" id="669874.A0A1E4TW58"/>
<feature type="non-terminal residue" evidence="4">
    <location>
        <position position="258"/>
    </location>
</feature>
<dbReference type="GO" id="GO:0004725">
    <property type="term" value="F:protein tyrosine phosphatase activity"/>
    <property type="evidence" value="ECO:0007669"/>
    <property type="project" value="EnsemblFungi"/>
</dbReference>
<evidence type="ECO:0000313" key="5">
    <source>
        <dbReference type="Proteomes" id="UP000094236"/>
    </source>
</evidence>
<dbReference type="GO" id="GO:0007124">
    <property type="term" value="P:pseudohyphal growth"/>
    <property type="evidence" value="ECO:0007669"/>
    <property type="project" value="EnsemblFungi"/>
</dbReference>
<dbReference type="PROSITE" id="PS50055">
    <property type="entry name" value="TYR_PHOSPHATASE_PTP"/>
    <property type="match status" value="1"/>
</dbReference>
<dbReference type="PROSITE" id="PS50056">
    <property type="entry name" value="TYR_PHOSPHATASE_2"/>
    <property type="match status" value="1"/>
</dbReference>
<accession>A0A1E4TW58</accession>
<protein>
    <recommendedName>
        <fullName evidence="6">Protein-tyrosine-phosphatase</fullName>
    </recommendedName>
</protein>
<dbReference type="InterPro" id="IPR003595">
    <property type="entry name" value="Tyr_Pase_cat"/>
</dbReference>
<feature type="domain" description="Tyrosine specific protein phosphatases" evidence="3">
    <location>
        <begin position="207"/>
        <end position="258"/>
    </location>
</feature>
<evidence type="ECO:0000259" key="2">
    <source>
        <dbReference type="PROSITE" id="PS50055"/>
    </source>
</evidence>
<sequence length="258" mass="29504">PLFLTQPSEALIKKYRSLEEVQIQRLNAGGQDSKSEWSYSVGLDHERNRYTNIVPYDKSRIRLSVAPGFDDYINASYVALDLKEYSLRRGNYIATQGPTENTTSHFWQMCYNSVKSNNVVIVMVTPLVEKRINKCHKYWPDSGTLDLPNLDGFNQSLKIEFLSSEKIDDSFLLTNLKIIPDDPQLPVKQVYHLYYDQWKDFHKPTSIDPIILLNKYAESYLADPNDPMIVHCSAGVGRSGTFITLSYLLSCSKTFVLG</sequence>
<dbReference type="SMART" id="SM00404">
    <property type="entry name" value="PTPc_motif"/>
    <property type="match status" value="1"/>
</dbReference>
<dbReference type="GO" id="GO:0001403">
    <property type="term" value="P:invasive growth in response to glucose limitation"/>
    <property type="evidence" value="ECO:0007669"/>
    <property type="project" value="EnsemblFungi"/>
</dbReference>
<dbReference type="OrthoDB" id="10253954at2759"/>
<dbReference type="InterPro" id="IPR016130">
    <property type="entry name" value="Tyr_Pase_AS"/>
</dbReference>
<dbReference type="SUPFAM" id="SSF52799">
    <property type="entry name" value="(Phosphotyrosine protein) phosphatases II"/>
    <property type="match status" value="1"/>
</dbReference>
<dbReference type="Gene3D" id="3.90.190.10">
    <property type="entry name" value="Protein tyrosine phosphatase superfamily"/>
    <property type="match status" value="1"/>
</dbReference>
<dbReference type="PRINTS" id="PR00700">
    <property type="entry name" value="PRTYPHPHTASE"/>
</dbReference>
<comment type="similarity">
    <text evidence="1">Belongs to the protein-tyrosine phosphatase family. Non-receptor class subfamily.</text>
</comment>
<dbReference type="AlphaFoldDB" id="A0A1E4TW58"/>
<name>A0A1E4TW58_PACTA</name>
<keyword evidence="5" id="KW-1185">Reference proteome</keyword>
<dbReference type="Proteomes" id="UP000094236">
    <property type="component" value="Unassembled WGS sequence"/>
</dbReference>
<dbReference type="PANTHER" id="PTHR19134">
    <property type="entry name" value="RECEPTOR-TYPE TYROSINE-PROTEIN PHOSPHATASE"/>
    <property type="match status" value="1"/>
</dbReference>
<dbReference type="Pfam" id="PF00102">
    <property type="entry name" value="Y_phosphatase"/>
    <property type="match status" value="1"/>
</dbReference>
<evidence type="ECO:0000259" key="3">
    <source>
        <dbReference type="PROSITE" id="PS50056"/>
    </source>
</evidence>
<gene>
    <name evidence="4" type="ORF">PACTADRAFT_27762</name>
</gene>
<dbReference type="InterPro" id="IPR050348">
    <property type="entry name" value="Protein-Tyr_Phosphatase"/>
</dbReference>
<dbReference type="EMBL" id="KV454013">
    <property type="protein sequence ID" value="ODV96023.1"/>
    <property type="molecule type" value="Genomic_DNA"/>
</dbReference>
<dbReference type="PANTHER" id="PTHR19134:SF449">
    <property type="entry name" value="TYROSINE-PROTEIN PHOSPHATASE 1"/>
    <property type="match status" value="1"/>
</dbReference>
<evidence type="ECO:0000256" key="1">
    <source>
        <dbReference type="ARBA" id="ARBA00009649"/>
    </source>
</evidence>
<evidence type="ECO:0008006" key="6">
    <source>
        <dbReference type="Google" id="ProtNLM"/>
    </source>
</evidence>
<dbReference type="InterPro" id="IPR029021">
    <property type="entry name" value="Prot-tyrosine_phosphatase-like"/>
</dbReference>
<dbReference type="PROSITE" id="PS00383">
    <property type="entry name" value="TYR_PHOSPHATASE_1"/>
    <property type="match status" value="1"/>
</dbReference>
<feature type="non-terminal residue" evidence="4">
    <location>
        <position position="1"/>
    </location>
</feature>
<dbReference type="SMART" id="SM00194">
    <property type="entry name" value="PTPc"/>
    <property type="match status" value="1"/>
</dbReference>